<protein>
    <submittedName>
        <fullName evidence="1">Gene 25-like lysozyme</fullName>
    </submittedName>
</protein>
<reference evidence="1" key="1">
    <citation type="submission" date="2019-11" db="EMBL/GenBank/DDBJ databases">
        <authorList>
            <person name="Feng L."/>
        </authorList>
    </citation>
    <scope>NUCLEOTIDE SEQUENCE</scope>
    <source>
        <strain evidence="1">VrattiLFYP33</strain>
    </source>
</reference>
<sequence>MQTWLITTTPKTVNLAPASVLEEVLQNVYTILTTVRYSVPLERGFGLDGELIDLPIPVAQAKMSASILQQIAKYEPRCKVVRISYVNQSEGDTADGILRPVLEVAIIGS</sequence>
<proteinExistence type="predicted"/>
<organism evidence="1">
    <name type="scientific">Veillonella ratti</name>
    <dbReference type="NCBI Taxonomy" id="103892"/>
    <lineage>
        <taxon>Bacteria</taxon>
        <taxon>Bacillati</taxon>
        <taxon>Bacillota</taxon>
        <taxon>Negativicutes</taxon>
        <taxon>Veillonellales</taxon>
        <taxon>Veillonellaceae</taxon>
        <taxon>Veillonella</taxon>
    </lineage>
</organism>
<dbReference type="AlphaFoldDB" id="A0A6N2Z8Q7"/>
<accession>A0A6N2Z8Q7</accession>
<name>A0A6N2Z8Q7_9FIRM</name>
<evidence type="ECO:0000313" key="1">
    <source>
        <dbReference type="EMBL" id="VYT74180.1"/>
    </source>
</evidence>
<dbReference type="EMBL" id="CACRUX010000012">
    <property type="protein sequence ID" value="VYT74180.1"/>
    <property type="molecule type" value="Genomic_DNA"/>
</dbReference>
<gene>
    <name evidence="1" type="ORF">VRLFYP33_00416</name>
</gene>
<dbReference type="SUPFAM" id="SSF160719">
    <property type="entry name" value="gpW/gp25-like"/>
    <property type="match status" value="1"/>
</dbReference>
<dbReference type="Gene3D" id="3.10.450.40">
    <property type="match status" value="1"/>
</dbReference>